<comment type="caution">
    <text evidence="4">The sequence shown here is derived from an EMBL/GenBank/DDBJ whole genome shotgun (WGS) entry which is preliminary data.</text>
</comment>
<dbReference type="CDD" id="cd06558">
    <property type="entry name" value="crotonase-like"/>
    <property type="match status" value="1"/>
</dbReference>
<evidence type="ECO:0000256" key="3">
    <source>
        <dbReference type="RuleBase" id="RU003707"/>
    </source>
</evidence>
<evidence type="ECO:0000313" key="5">
    <source>
        <dbReference type="Proteomes" id="UP000693981"/>
    </source>
</evidence>
<dbReference type="OrthoDB" id="410701at2759"/>
<dbReference type="GO" id="GO:0005739">
    <property type="term" value="C:mitochondrion"/>
    <property type="evidence" value="ECO:0007669"/>
    <property type="project" value="TreeGrafter"/>
</dbReference>
<evidence type="ECO:0000256" key="2">
    <source>
        <dbReference type="ARBA" id="ARBA00023239"/>
    </source>
</evidence>
<dbReference type="FunFam" id="1.10.12.10:FF:000001">
    <property type="entry name" value="Probable enoyl-CoA hydratase, mitochondrial"/>
    <property type="match status" value="1"/>
</dbReference>
<dbReference type="PANTHER" id="PTHR11941">
    <property type="entry name" value="ENOYL-COA HYDRATASE-RELATED"/>
    <property type="match status" value="1"/>
</dbReference>
<evidence type="ECO:0008006" key="6">
    <source>
        <dbReference type="Google" id="ProtNLM"/>
    </source>
</evidence>
<dbReference type="InterPro" id="IPR001753">
    <property type="entry name" value="Enoyl-CoA_hydra/iso"/>
</dbReference>
<organism evidence="4 5">
    <name type="scientific">Phytophthora boehmeriae</name>
    <dbReference type="NCBI Taxonomy" id="109152"/>
    <lineage>
        <taxon>Eukaryota</taxon>
        <taxon>Sar</taxon>
        <taxon>Stramenopiles</taxon>
        <taxon>Oomycota</taxon>
        <taxon>Peronosporomycetes</taxon>
        <taxon>Peronosporales</taxon>
        <taxon>Peronosporaceae</taxon>
        <taxon>Phytophthora</taxon>
    </lineage>
</organism>
<gene>
    <name evidence="4" type="ORF">PHYBOEH_007250</name>
</gene>
<dbReference type="EMBL" id="JAGDFL010000004">
    <property type="protein sequence ID" value="KAG7402036.1"/>
    <property type="molecule type" value="Genomic_DNA"/>
</dbReference>
<dbReference type="PANTHER" id="PTHR11941:SF171">
    <property type="entry name" value="SD19268P"/>
    <property type="match status" value="1"/>
</dbReference>
<dbReference type="PROSITE" id="PS00166">
    <property type="entry name" value="ENOYL_COA_HYDRATASE"/>
    <property type="match status" value="1"/>
</dbReference>
<protein>
    <recommendedName>
        <fullName evidence="6">Enoyl-CoA hydratase/isomerase family</fullName>
    </recommendedName>
</protein>
<dbReference type="GO" id="GO:0016836">
    <property type="term" value="F:hydro-lyase activity"/>
    <property type="evidence" value="ECO:0007669"/>
    <property type="project" value="UniProtKB-ARBA"/>
</dbReference>
<reference evidence="4" key="1">
    <citation type="submission" date="2021-02" db="EMBL/GenBank/DDBJ databases">
        <authorList>
            <person name="Palmer J.M."/>
        </authorList>
    </citation>
    <scope>NUCLEOTIDE SEQUENCE</scope>
    <source>
        <strain evidence="4">SCRP23</strain>
    </source>
</reference>
<keyword evidence="5" id="KW-1185">Reference proteome</keyword>
<sequence length="290" mass="31247">MRKTLLRANALLTAHNVRVQRLNVAAQVATQFKVEMLDGKDAGIAVFTMDRPEARNALGRQFMVEFRQALDQVRYDPKVRVVIVRSTVPKVFCAGADLKERLGMSPPEAAATSRGYRTGFTDLEQLPMPTIAAIEGAALGGGMEMAMACDFRIAGAKAVLGFPETSLAILPGAGGTQRLSRLIGVSKAKELIFTSRRLNSEAAVEVGLVDYAVPEGNAVEKALELAREILPNGPVGVRMAKEAIMKGSEVDIASGMAIENACYAQVIPTKDRIEGLVAFKEKRKPQYTGE</sequence>
<name>A0A8T1X883_9STRA</name>
<dbReference type="AlphaFoldDB" id="A0A8T1X883"/>
<proteinExistence type="inferred from homology"/>
<dbReference type="GO" id="GO:0006635">
    <property type="term" value="P:fatty acid beta-oxidation"/>
    <property type="evidence" value="ECO:0007669"/>
    <property type="project" value="TreeGrafter"/>
</dbReference>
<keyword evidence="2" id="KW-0456">Lyase</keyword>
<comment type="similarity">
    <text evidence="1 3">Belongs to the enoyl-CoA hydratase/isomerase family.</text>
</comment>
<accession>A0A8T1X883</accession>
<dbReference type="InterPro" id="IPR018376">
    <property type="entry name" value="Enoyl-CoA_hyd/isom_CS"/>
</dbReference>
<evidence type="ECO:0000256" key="1">
    <source>
        <dbReference type="ARBA" id="ARBA00005254"/>
    </source>
</evidence>
<dbReference type="Pfam" id="PF00378">
    <property type="entry name" value="ECH_1"/>
    <property type="match status" value="1"/>
</dbReference>
<dbReference type="Proteomes" id="UP000693981">
    <property type="component" value="Unassembled WGS sequence"/>
</dbReference>
<dbReference type="FunFam" id="3.90.226.10:FF:000009">
    <property type="entry name" value="Carnitinyl-CoA dehydratase"/>
    <property type="match status" value="1"/>
</dbReference>
<evidence type="ECO:0000313" key="4">
    <source>
        <dbReference type="EMBL" id="KAG7402036.1"/>
    </source>
</evidence>